<dbReference type="EMBL" id="SPHZ02000012">
    <property type="protein sequence ID" value="KAF0889216.1"/>
    <property type="molecule type" value="Genomic_DNA"/>
</dbReference>
<evidence type="ECO:0000313" key="3">
    <source>
        <dbReference type="Proteomes" id="UP000479710"/>
    </source>
</evidence>
<name>A0A6G1BMV5_9ORYZ</name>
<accession>A0A6G1BMV5</accession>
<dbReference type="AlphaFoldDB" id="A0A6G1BMV5"/>
<evidence type="ECO:0000313" key="2">
    <source>
        <dbReference type="EMBL" id="KAF0889216.1"/>
    </source>
</evidence>
<feature type="compositionally biased region" description="Low complexity" evidence="1">
    <location>
        <begin position="36"/>
        <end position="46"/>
    </location>
</feature>
<protein>
    <submittedName>
        <fullName evidence="2">Uncharacterized protein</fullName>
    </submittedName>
</protein>
<organism evidence="2 3">
    <name type="scientific">Oryza meyeriana var. granulata</name>
    <dbReference type="NCBI Taxonomy" id="110450"/>
    <lineage>
        <taxon>Eukaryota</taxon>
        <taxon>Viridiplantae</taxon>
        <taxon>Streptophyta</taxon>
        <taxon>Embryophyta</taxon>
        <taxon>Tracheophyta</taxon>
        <taxon>Spermatophyta</taxon>
        <taxon>Magnoliopsida</taxon>
        <taxon>Liliopsida</taxon>
        <taxon>Poales</taxon>
        <taxon>Poaceae</taxon>
        <taxon>BOP clade</taxon>
        <taxon>Oryzoideae</taxon>
        <taxon>Oryzeae</taxon>
        <taxon>Oryzinae</taxon>
        <taxon>Oryza</taxon>
        <taxon>Oryza meyeriana</taxon>
    </lineage>
</organism>
<evidence type="ECO:0000256" key="1">
    <source>
        <dbReference type="SAM" id="MobiDB-lite"/>
    </source>
</evidence>
<comment type="caution">
    <text evidence="2">The sequence shown here is derived from an EMBL/GenBank/DDBJ whole genome shotgun (WGS) entry which is preliminary data.</text>
</comment>
<dbReference type="Proteomes" id="UP000479710">
    <property type="component" value="Unassembled WGS sequence"/>
</dbReference>
<feature type="region of interest" description="Disordered" evidence="1">
    <location>
        <begin position="28"/>
        <end position="75"/>
    </location>
</feature>
<gene>
    <name evidence="2" type="ORF">E2562_022468</name>
</gene>
<sequence length="86" mass="9053">MPTRRAFPTADEWSQSAVGLAEFADREAARRGTVNSGGQWVSSGSQGRAGGSRGAQRLSRGPSSPAAAGIGAERRWPVVELVRKET</sequence>
<feature type="compositionally biased region" description="Low complexity" evidence="1">
    <location>
        <begin position="54"/>
        <end position="71"/>
    </location>
</feature>
<proteinExistence type="predicted"/>
<keyword evidence="3" id="KW-1185">Reference proteome</keyword>
<reference evidence="2 3" key="1">
    <citation type="submission" date="2019-11" db="EMBL/GenBank/DDBJ databases">
        <title>Whole genome sequence of Oryza granulata.</title>
        <authorList>
            <person name="Li W."/>
        </authorList>
    </citation>
    <scope>NUCLEOTIDE SEQUENCE [LARGE SCALE GENOMIC DNA]</scope>
    <source>
        <strain evidence="3">cv. Menghai</strain>
        <tissue evidence="2">Leaf</tissue>
    </source>
</reference>